<dbReference type="KEGG" id="vga:BSQ33_07950"/>
<dbReference type="RefSeq" id="WP_088133799.1">
    <property type="nucleotide sequence ID" value="NZ_CP018835.1"/>
</dbReference>
<keyword evidence="1" id="KW-0175">Coiled coil</keyword>
<evidence type="ECO:0000313" key="4">
    <source>
        <dbReference type="EMBL" id="ASA55636.1"/>
    </source>
</evidence>
<evidence type="ECO:0000313" key="5">
    <source>
        <dbReference type="Proteomes" id="UP000196708"/>
    </source>
</evidence>
<sequence>MACTCDHNKLLLIEVTGTQHEPQQDFAFYDLTDMTQQSALEGKKYTDKALAETTIYGWDWCKEKENRNVWLSVKASDGPIMLPLFDNVSYTQRIAKGPQKYQLHSFIPLTLLPTFKEHATPEERIAPLRDGYLYIAYNGKIWREIQISATDDGKPCFKDTNLFAYRQGRDKPVKTETKREVTGEALKEIWYPAKENGRKTNIRMAFSEVQWSGARINRLEANPSELNQRMEKIEENSEQIRVIRAEAKKQEKPLPEMREREMAIEVLLGEPRLFSRDLAGSWLKSSYESTKSEIENARKDGSIALSQYRNRIQNTQDEHLYDMMLRQTALSEIIGAETKESVKIPSWNIDSVSDYLTDAKKRFLRGIVLTDPLFELRHLSYLIKSGVSEIGMLLKDASIQPYFKSAELVQRFFVPKKWGKTENPYHDFIDTRHFDSSPGGLFRRTMRLTERMLCFNNVQTLQKQLASHLKAESLVTVLKDITSLDDTNAGGVYPLIGNAISALSLQIGAIDTLGYGEEGHDNPNPNLPQLEQLLSNDRTHPLHELLFTENGQVTLDGEYTPPKGKNDGSGLCTAENIARWADKNLLVKPDKIEVAELNSLFPSDIDTFPTARRIAGVVDGMMRDYFIAVAEIMRGLAHASTSSVNFETVYVPLLSTLKSIGPTALGKIELTDIDKVKAGYLVIGVEGQGLKMGITDADREFLAKQKGRNPFRRVYDSNGKLVLTTNKKTADAALKQVTTETAESPALHPKGKFKVVVVPDEADGIGAIYSKPATKRTIKDFAKSKSIAEAYEKFRVPHFMVVIEVMNLLITYKNLDKNIQEGKHIAYVGINMFSALADLSVASAHSANMLLGMESTFTKAVNTPLFNFTDDAAIFLKEAGLKTIYSRLFVASTAAGLLTAGIAIYDSFQLWDKHDDDAATAMMAVGVGTAMAAIGAIAAEGTFLSALGPWGIAIAVIGGIFYMFLIDTPYETWLKNGPFSTDPDNDYAHLQDPETAFQRLLGLLIRFEVNLYEIQKQVRLSEQEKAEWQQAGVTHILWVRSNLGQLLNQEKETSLMYVRQAIMEHKSHLVDTASRTEYVYTHTLIDIDKHNTQPMKRESTADGDLYGYQFSKSVPKDRTDNGFLYSKRDIYRYEPGFLARAQFVINDVTFPTPALDDSASSPKPGHGLLPTFKMDEDEDKAWLRYQLPEVKEESQ</sequence>
<evidence type="ECO:0000256" key="2">
    <source>
        <dbReference type="SAM" id="Phobius"/>
    </source>
</evidence>
<name>A0A1Z2SEM4_VIBGA</name>
<dbReference type="CDD" id="cd20705">
    <property type="entry name" value="MIX_I"/>
    <property type="match status" value="1"/>
</dbReference>
<feature type="transmembrane region" description="Helical" evidence="2">
    <location>
        <begin position="943"/>
        <end position="965"/>
    </location>
</feature>
<evidence type="ECO:0000256" key="1">
    <source>
        <dbReference type="SAM" id="Coils"/>
    </source>
</evidence>
<keyword evidence="2" id="KW-1133">Transmembrane helix</keyword>
<gene>
    <name evidence="4" type="ORF">BSQ33_07950</name>
</gene>
<evidence type="ECO:0000259" key="3">
    <source>
        <dbReference type="Pfam" id="PF20249"/>
    </source>
</evidence>
<keyword evidence="2" id="KW-0812">Transmembrane</keyword>
<proteinExistence type="predicted"/>
<organism evidence="4 5">
    <name type="scientific">Vibrio gazogenes</name>
    <dbReference type="NCBI Taxonomy" id="687"/>
    <lineage>
        <taxon>Bacteria</taxon>
        <taxon>Pseudomonadati</taxon>
        <taxon>Pseudomonadota</taxon>
        <taxon>Gammaproteobacteria</taxon>
        <taxon>Vibrionales</taxon>
        <taxon>Vibrionaceae</taxon>
        <taxon>Vibrio</taxon>
    </lineage>
</organism>
<dbReference type="Pfam" id="PF20249">
    <property type="entry name" value="VasX_N"/>
    <property type="match status" value="1"/>
</dbReference>
<keyword evidence="2" id="KW-0472">Membrane</keyword>
<reference evidence="4 5" key="1">
    <citation type="submission" date="2016-12" db="EMBL/GenBank/DDBJ databases">
        <authorList>
            <person name="Song W.-J."/>
            <person name="Kurnit D.M."/>
        </authorList>
    </citation>
    <scope>NUCLEOTIDE SEQUENCE [LARGE SCALE GENOMIC DNA]</scope>
    <source>
        <strain evidence="4 5">ATCC 43942</strain>
    </source>
</reference>
<dbReference type="EMBL" id="CP018835">
    <property type="protein sequence ID" value="ASA55636.1"/>
    <property type="molecule type" value="Genomic_DNA"/>
</dbReference>
<dbReference type="OrthoDB" id="5406083at2"/>
<dbReference type="Proteomes" id="UP000196708">
    <property type="component" value="Chromosome 1"/>
</dbReference>
<feature type="transmembrane region" description="Helical" evidence="2">
    <location>
        <begin position="884"/>
        <end position="905"/>
    </location>
</feature>
<feature type="domain" description="Toxin VasX N-terminal region" evidence="3">
    <location>
        <begin position="127"/>
        <end position="234"/>
    </location>
</feature>
<feature type="transmembrane region" description="Helical" evidence="2">
    <location>
        <begin position="917"/>
        <end position="937"/>
    </location>
</feature>
<dbReference type="InterPro" id="IPR046864">
    <property type="entry name" value="VasX_N"/>
</dbReference>
<feature type="coiled-coil region" evidence="1">
    <location>
        <begin position="216"/>
        <end position="250"/>
    </location>
</feature>
<accession>A0A1Z2SEM4</accession>
<dbReference type="AlphaFoldDB" id="A0A1Z2SEM4"/>
<protein>
    <recommendedName>
        <fullName evidence="3">Toxin VasX N-terminal region domain-containing protein</fullName>
    </recommendedName>
</protein>